<evidence type="ECO:0000313" key="2">
    <source>
        <dbReference type="EMBL" id="KAF8443808.1"/>
    </source>
</evidence>
<dbReference type="InterPro" id="IPR011009">
    <property type="entry name" value="Kinase-like_dom_sf"/>
</dbReference>
<name>A0AAD4GI38_BOLED</name>
<dbReference type="InterPro" id="IPR040976">
    <property type="entry name" value="Pkinase_fungal"/>
</dbReference>
<evidence type="ECO:0000259" key="1">
    <source>
        <dbReference type="Pfam" id="PF17667"/>
    </source>
</evidence>
<organism evidence="2 3">
    <name type="scientific">Boletus edulis BED1</name>
    <dbReference type="NCBI Taxonomy" id="1328754"/>
    <lineage>
        <taxon>Eukaryota</taxon>
        <taxon>Fungi</taxon>
        <taxon>Dikarya</taxon>
        <taxon>Basidiomycota</taxon>
        <taxon>Agaricomycotina</taxon>
        <taxon>Agaricomycetes</taxon>
        <taxon>Agaricomycetidae</taxon>
        <taxon>Boletales</taxon>
        <taxon>Boletineae</taxon>
        <taxon>Boletaceae</taxon>
        <taxon>Boletoideae</taxon>
        <taxon>Boletus</taxon>
    </lineage>
</organism>
<dbReference type="Proteomes" id="UP001194468">
    <property type="component" value="Unassembled WGS sequence"/>
</dbReference>
<dbReference type="SUPFAM" id="SSF56112">
    <property type="entry name" value="Protein kinase-like (PK-like)"/>
    <property type="match status" value="1"/>
</dbReference>
<dbReference type="Gene3D" id="1.10.510.10">
    <property type="entry name" value="Transferase(Phosphotransferase) domain 1"/>
    <property type="match status" value="1"/>
</dbReference>
<reference evidence="2" key="1">
    <citation type="submission" date="2019-10" db="EMBL/GenBank/DDBJ databases">
        <authorList>
            <consortium name="DOE Joint Genome Institute"/>
            <person name="Kuo A."/>
            <person name="Miyauchi S."/>
            <person name="Kiss E."/>
            <person name="Drula E."/>
            <person name="Kohler A."/>
            <person name="Sanchez-Garcia M."/>
            <person name="Andreopoulos B."/>
            <person name="Barry K.W."/>
            <person name="Bonito G."/>
            <person name="Buee M."/>
            <person name="Carver A."/>
            <person name="Chen C."/>
            <person name="Cichocki N."/>
            <person name="Clum A."/>
            <person name="Culley D."/>
            <person name="Crous P.W."/>
            <person name="Fauchery L."/>
            <person name="Girlanda M."/>
            <person name="Hayes R."/>
            <person name="Keri Z."/>
            <person name="LaButti K."/>
            <person name="Lipzen A."/>
            <person name="Lombard V."/>
            <person name="Magnuson J."/>
            <person name="Maillard F."/>
            <person name="Morin E."/>
            <person name="Murat C."/>
            <person name="Nolan M."/>
            <person name="Ohm R."/>
            <person name="Pangilinan J."/>
            <person name="Pereira M."/>
            <person name="Perotto S."/>
            <person name="Peter M."/>
            <person name="Riley R."/>
            <person name="Sitrit Y."/>
            <person name="Stielow B."/>
            <person name="Szollosi G."/>
            <person name="Zifcakova L."/>
            <person name="Stursova M."/>
            <person name="Spatafora J.W."/>
            <person name="Tedersoo L."/>
            <person name="Vaario L.-M."/>
            <person name="Yamada A."/>
            <person name="Yan M."/>
            <person name="Wang P."/>
            <person name="Xu J."/>
            <person name="Bruns T."/>
            <person name="Baldrian P."/>
            <person name="Vilgalys R."/>
            <person name="Henrissat B."/>
            <person name="Grigoriev I.V."/>
            <person name="Hibbett D."/>
            <person name="Nagy L.G."/>
            <person name="Martin F.M."/>
        </authorList>
    </citation>
    <scope>NUCLEOTIDE SEQUENCE</scope>
    <source>
        <strain evidence="2">BED1</strain>
    </source>
</reference>
<dbReference type="Pfam" id="PF17667">
    <property type="entry name" value="Pkinase_fungal"/>
    <property type="match status" value="1"/>
</dbReference>
<evidence type="ECO:0000313" key="3">
    <source>
        <dbReference type="Proteomes" id="UP001194468"/>
    </source>
</evidence>
<dbReference type="PANTHER" id="PTHR38248:SF2">
    <property type="entry name" value="FUNK1 11"/>
    <property type="match status" value="1"/>
</dbReference>
<dbReference type="PANTHER" id="PTHR38248">
    <property type="entry name" value="FUNK1 6"/>
    <property type="match status" value="1"/>
</dbReference>
<dbReference type="AlphaFoldDB" id="A0AAD4GI38"/>
<comment type="caution">
    <text evidence="2">The sequence shown here is derived from an EMBL/GenBank/DDBJ whole genome shotgun (WGS) entry which is preliminary data.</text>
</comment>
<feature type="domain" description="Fungal-type protein kinase" evidence="1">
    <location>
        <begin position="140"/>
        <end position="479"/>
    </location>
</feature>
<keyword evidence="3" id="KW-1185">Reference proteome</keyword>
<accession>A0AAD4GI38</accession>
<gene>
    <name evidence="2" type="ORF">L210DRAFT_3735437</name>
</gene>
<sequence length="637" mass="70894">MPAQRFLDEFFPTEQLEAYAETPFTPGTFGNTVACRNERLAYGPFINSAENLAPELVFVDSSGHSDSSCRTNFSFDVKPDVCVYSKGADAVRSGPTDMSNVEIIVEFKWKKSDDPFCLPQRNKEGPQHKTFLRESKAALDTLGQISAYASVQLGSQFRTHCYSVLIVKKVARILRWDRSGAIVTTPIAYNTEGELAEFLRRFSKASPAMKGVDETVTIPPVSDASEARKCLNLPDDLLMFQTEVRSLSSDENLRFIAPAPIAPPYSPPGRATRGFVAYDPARKKNVFLKDTWRVDAVGIEKEGDIYKLLHEKQVRNVPRCIAAGDVSTNLYHATKTREYVAESWVCPPFSGPEAARLKLHRHYRLVLDDVGAKLMEFGSSRELVQAVSDALNAHEDAVKKSLVLHRDISPGNIIIVNGHGMLIDWDLCKLISSEEGGGPRRSTGTGTWQFMSGALVYFTDAQHTVEDDLESILYVLLWVAVMYSPSTLTPEKRTVFINHTFDPRPIGGCGGVSKITFLKWPFSLHMEHFTDSAGEVNREALRDLCMGLTTKLAGRYSMTIGGDWLSCTSGPKTTHDALSLLFGTALEAEGWPDGDRSSLQTLALNTEDGHEAPYRVTKTDWETEDCPRLTKRQRIEW</sequence>
<dbReference type="EMBL" id="WHUW01000007">
    <property type="protein sequence ID" value="KAF8443808.1"/>
    <property type="molecule type" value="Genomic_DNA"/>
</dbReference>
<proteinExistence type="predicted"/>
<protein>
    <recommendedName>
        <fullName evidence="1">Fungal-type protein kinase domain-containing protein</fullName>
    </recommendedName>
</protein>
<reference evidence="2" key="2">
    <citation type="journal article" date="2020" name="Nat. Commun.">
        <title>Large-scale genome sequencing of mycorrhizal fungi provides insights into the early evolution of symbiotic traits.</title>
        <authorList>
            <person name="Miyauchi S."/>
            <person name="Kiss E."/>
            <person name="Kuo A."/>
            <person name="Drula E."/>
            <person name="Kohler A."/>
            <person name="Sanchez-Garcia M."/>
            <person name="Morin E."/>
            <person name="Andreopoulos B."/>
            <person name="Barry K.W."/>
            <person name="Bonito G."/>
            <person name="Buee M."/>
            <person name="Carver A."/>
            <person name="Chen C."/>
            <person name="Cichocki N."/>
            <person name="Clum A."/>
            <person name="Culley D."/>
            <person name="Crous P.W."/>
            <person name="Fauchery L."/>
            <person name="Girlanda M."/>
            <person name="Hayes R.D."/>
            <person name="Keri Z."/>
            <person name="LaButti K."/>
            <person name="Lipzen A."/>
            <person name="Lombard V."/>
            <person name="Magnuson J."/>
            <person name="Maillard F."/>
            <person name="Murat C."/>
            <person name="Nolan M."/>
            <person name="Ohm R.A."/>
            <person name="Pangilinan J."/>
            <person name="Pereira M.F."/>
            <person name="Perotto S."/>
            <person name="Peter M."/>
            <person name="Pfister S."/>
            <person name="Riley R."/>
            <person name="Sitrit Y."/>
            <person name="Stielow J.B."/>
            <person name="Szollosi G."/>
            <person name="Zifcakova L."/>
            <person name="Stursova M."/>
            <person name="Spatafora J.W."/>
            <person name="Tedersoo L."/>
            <person name="Vaario L.M."/>
            <person name="Yamada A."/>
            <person name="Yan M."/>
            <person name="Wang P."/>
            <person name="Xu J."/>
            <person name="Bruns T."/>
            <person name="Baldrian P."/>
            <person name="Vilgalys R."/>
            <person name="Dunand C."/>
            <person name="Henrissat B."/>
            <person name="Grigoriev I.V."/>
            <person name="Hibbett D."/>
            <person name="Nagy L.G."/>
            <person name="Martin F.M."/>
        </authorList>
    </citation>
    <scope>NUCLEOTIDE SEQUENCE</scope>
    <source>
        <strain evidence="2">BED1</strain>
    </source>
</reference>